<evidence type="ECO:0000313" key="2">
    <source>
        <dbReference type="Proteomes" id="UP000034087"/>
    </source>
</evidence>
<dbReference type="Proteomes" id="UP000034087">
    <property type="component" value="Unassembled WGS sequence"/>
</dbReference>
<protein>
    <submittedName>
        <fullName evidence="1">Uncharacterized protein</fullName>
    </submittedName>
</protein>
<evidence type="ECO:0000313" key="1">
    <source>
        <dbReference type="EMBL" id="KKT59877.1"/>
    </source>
</evidence>
<name>A0A0G1KU52_9BACT</name>
<sequence>MLGGIAMAFLVILVVIFLISERANSPAFLLNAGEGA</sequence>
<accession>A0A0G1KU52</accession>
<dbReference type="EMBL" id="LCIR01000006">
    <property type="protein sequence ID" value="KKT59877.1"/>
    <property type="molecule type" value="Genomic_DNA"/>
</dbReference>
<dbReference type="AlphaFoldDB" id="A0A0G1KU52"/>
<organism evidence="1 2">
    <name type="scientific">Candidatus Giovannonibacteria bacterium GW2011_GWA1_44_25</name>
    <dbReference type="NCBI Taxonomy" id="1618645"/>
    <lineage>
        <taxon>Bacteria</taxon>
        <taxon>Candidatus Giovannoniibacteriota</taxon>
    </lineage>
</organism>
<proteinExistence type="predicted"/>
<comment type="caution">
    <text evidence="1">The sequence shown here is derived from an EMBL/GenBank/DDBJ whole genome shotgun (WGS) entry which is preliminary data.</text>
</comment>
<reference evidence="1 2" key="1">
    <citation type="journal article" date="2015" name="Nature">
        <title>rRNA introns, odd ribosomes, and small enigmatic genomes across a large radiation of phyla.</title>
        <authorList>
            <person name="Brown C.T."/>
            <person name="Hug L.A."/>
            <person name="Thomas B.C."/>
            <person name="Sharon I."/>
            <person name="Castelle C.J."/>
            <person name="Singh A."/>
            <person name="Wilkins M.J."/>
            <person name="Williams K.H."/>
            <person name="Banfield J.F."/>
        </authorList>
    </citation>
    <scope>NUCLEOTIDE SEQUENCE [LARGE SCALE GENOMIC DNA]</scope>
</reference>
<gene>
    <name evidence="1" type="ORF">UW53_C0006G0024</name>
</gene>